<dbReference type="Proteomes" id="UP000179024">
    <property type="component" value="Unassembled WGS sequence"/>
</dbReference>
<evidence type="ECO:0000313" key="3">
    <source>
        <dbReference type="EMBL" id="OGK39413.1"/>
    </source>
</evidence>
<protein>
    <recommendedName>
        <fullName evidence="2">YdbS-like PH domain-containing protein</fullName>
    </recommendedName>
</protein>
<keyword evidence="1" id="KW-1133">Transmembrane helix</keyword>
<name>A0A1F7I7U0_9BACT</name>
<keyword evidence="1" id="KW-0812">Transmembrane</keyword>
<organism evidence="3 4">
    <name type="scientific">Candidatus Roizmanbacteria bacterium RIFCSPHIGHO2_12_FULL_44_10</name>
    <dbReference type="NCBI Taxonomy" id="1802054"/>
    <lineage>
        <taxon>Bacteria</taxon>
        <taxon>Candidatus Roizmaniibacteriota</taxon>
    </lineage>
</organism>
<accession>A0A1F7I7U0</accession>
<evidence type="ECO:0000259" key="2">
    <source>
        <dbReference type="Pfam" id="PF03703"/>
    </source>
</evidence>
<keyword evidence="1" id="KW-0472">Membrane</keyword>
<sequence>MDIHQKKEKKVLEKFAPGEISVSHVNIRQSISILVMKIIFLEFMGLITFLMSCRIVGCEESPLFIQIASILISGFKLTLFIYTIYRWVTEYYEITPYKVIHRKGLFFQKKEMYYFKHISAVNYDQSFFGRMFNYGSLTLHDWELEKDVCLYLVHNPKKYYLLLKKLNPSMDEADQTIREQVIETDEEV</sequence>
<dbReference type="AlphaFoldDB" id="A0A1F7I7U0"/>
<comment type="caution">
    <text evidence="3">The sequence shown here is derived from an EMBL/GenBank/DDBJ whole genome shotgun (WGS) entry which is preliminary data.</text>
</comment>
<dbReference type="PANTHER" id="PTHR37938:SF1">
    <property type="entry name" value="BLL0215 PROTEIN"/>
    <property type="match status" value="1"/>
</dbReference>
<reference evidence="3 4" key="1">
    <citation type="journal article" date="2016" name="Nat. Commun.">
        <title>Thousands of microbial genomes shed light on interconnected biogeochemical processes in an aquifer system.</title>
        <authorList>
            <person name="Anantharaman K."/>
            <person name="Brown C.T."/>
            <person name="Hug L.A."/>
            <person name="Sharon I."/>
            <person name="Castelle C.J."/>
            <person name="Probst A.J."/>
            <person name="Thomas B.C."/>
            <person name="Singh A."/>
            <person name="Wilkins M.J."/>
            <person name="Karaoz U."/>
            <person name="Brodie E.L."/>
            <person name="Williams K.H."/>
            <person name="Hubbard S.S."/>
            <person name="Banfield J.F."/>
        </authorList>
    </citation>
    <scope>NUCLEOTIDE SEQUENCE [LARGE SCALE GENOMIC DNA]</scope>
</reference>
<feature type="transmembrane region" description="Helical" evidence="1">
    <location>
        <begin position="38"/>
        <end position="57"/>
    </location>
</feature>
<feature type="domain" description="YdbS-like PH" evidence="2">
    <location>
        <begin position="86"/>
        <end position="139"/>
    </location>
</feature>
<dbReference type="PANTHER" id="PTHR37938">
    <property type="entry name" value="BLL0215 PROTEIN"/>
    <property type="match status" value="1"/>
</dbReference>
<dbReference type="EMBL" id="MGAE01000019">
    <property type="protein sequence ID" value="OGK39413.1"/>
    <property type="molecule type" value="Genomic_DNA"/>
</dbReference>
<gene>
    <name evidence="3" type="ORF">A3F34_02800</name>
</gene>
<feature type="transmembrane region" description="Helical" evidence="1">
    <location>
        <begin position="63"/>
        <end position="85"/>
    </location>
</feature>
<dbReference type="InterPro" id="IPR005182">
    <property type="entry name" value="YdbS-like_PH"/>
</dbReference>
<proteinExistence type="predicted"/>
<evidence type="ECO:0000313" key="4">
    <source>
        <dbReference type="Proteomes" id="UP000179024"/>
    </source>
</evidence>
<dbReference type="Pfam" id="PF03703">
    <property type="entry name" value="bPH_2"/>
    <property type="match status" value="1"/>
</dbReference>
<evidence type="ECO:0000256" key="1">
    <source>
        <dbReference type="SAM" id="Phobius"/>
    </source>
</evidence>